<dbReference type="PANTHER" id="PTHR46188:SF1">
    <property type="entry name" value="BOLA-LIKE PROTEIN 3"/>
    <property type="match status" value="1"/>
</dbReference>
<sequence length="105" mass="11500">MNRVNKSTTLQLLSKVWSGQSGVLAGKQAEEKMTSILRNKFPKAHTIEVNDISGGCGAMFEVNVITSEFDGLSTVKQHRLINDTLKNEIKDMHGIRISTGLPNSS</sequence>
<protein>
    <recommendedName>
        <fullName evidence="5">BolA-like protein 3</fullName>
    </recommendedName>
</protein>
<name>A0A8J5R970_9HYME</name>
<comment type="caution">
    <text evidence="3">The sequence shown here is derived from an EMBL/GenBank/DDBJ whole genome shotgun (WGS) entry which is preliminary data.</text>
</comment>
<dbReference type="OrthoDB" id="203381at2759"/>
<keyword evidence="4" id="KW-1185">Reference proteome</keyword>
<comment type="similarity">
    <text evidence="1 2">Belongs to the BolA/IbaG family.</text>
</comment>
<proteinExistence type="inferred from homology"/>
<reference evidence="3" key="2">
    <citation type="submission" date="2021-04" db="EMBL/GenBank/DDBJ databases">
        <title>Genome-wide patterns of bracovirus chromosomal integration into multiple host tissues during parasitism.</title>
        <authorList>
            <person name="Chebbi M.A.C."/>
        </authorList>
    </citation>
    <scope>NUCLEOTIDE SEQUENCE</scope>
    <source>
        <tissue evidence="3">Whole body</tissue>
    </source>
</reference>
<evidence type="ECO:0008006" key="5">
    <source>
        <dbReference type="Google" id="ProtNLM"/>
    </source>
</evidence>
<dbReference type="PANTHER" id="PTHR46188">
    <property type="entry name" value="BOLA-LIKE PROTEIN 3"/>
    <property type="match status" value="1"/>
</dbReference>
<dbReference type="EMBL" id="JAAOIC020000006">
    <property type="protein sequence ID" value="KAG8041710.1"/>
    <property type="molecule type" value="Genomic_DNA"/>
</dbReference>
<evidence type="ECO:0000313" key="4">
    <source>
        <dbReference type="Proteomes" id="UP000729913"/>
    </source>
</evidence>
<dbReference type="InterPro" id="IPR002634">
    <property type="entry name" value="BolA"/>
</dbReference>
<gene>
    <name evidence="3" type="ORF">G9C98_007014</name>
</gene>
<accession>A0A8J5R970</accession>
<reference evidence="3" key="1">
    <citation type="submission" date="2020-03" db="EMBL/GenBank/DDBJ databases">
        <authorList>
            <person name="Chebbi M.A."/>
            <person name="Drezen J.M."/>
        </authorList>
    </citation>
    <scope>NUCLEOTIDE SEQUENCE</scope>
    <source>
        <tissue evidence="3">Whole body</tissue>
    </source>
</reference>
<evidence type="ECO:0000256" key="2">
    <source>
        <dbReference type="RuleBase" id="RU003860"/>
    </source>
</evidence>
<dbReference type="AlphaFoldDB" id="A0A8J5R970"/>
<dbReference type="Proteomes" id="UP000729913">
    <property type="component" value="Unassembled WGS sequence"/>
</dbReference>
<dbReference type="Pfam" id="PF01722">
    <property type="entry name" value="BolA"/>
    <property type="match status" value="1"/>
</dbReference>
<organism evidence="3 4">
    <name type="scientific">Cotesia typhae</name>
    <dbReference type="NCBI Taxonomy" id="2053667"/>
    <lineage>
        <taxon>Eukaryota</taxon>
        <taxon>Metazoa</taxon>
        <taxon>Ecdysozoa</taxon>
        <taxon>Arthropoda</taxon>
        <taxon>Hexapoda</taxon>
        <taxon>Insecta</taxon>
        <taxon>Pterygota</taxon>
        <taxon>Neoptera</taxon>
        <taxon>Endopterygota</taxon>
        <taxon>Hymenoptera</taxon>
        <taxon>Apocrita</taxon>
        <taxon>Ichneumonoidea</taxon>
        <taxon>Braconidae</taxon>
        <taxon>Microgastrinae</taxon>
        <taxon>Cotesia</taxon>
    </lineage>
</organism>
<evidence type="ECO:0000256" key="1">
    <source>
        <dbReference type="ARBA" id="ARBA00005578"/>
    </source>
</evidence>
<dbReference type="InterPro" id="IPR052275">
    <property type="entry name" value="Mt_Fe-S_assembly_factor"/>
</dbReference>
<dbReference type="GO" id="GO:0005759">
    <property type="term" value="C:mitochondrial matrix"/>
    <property type="evidence" value="ECO:0007669"/>
    <property type="project" value="TreeGrafter"/>
</dbReference>
<evidence type="ECO:0000313" key="3">
    <source>
        <dbReference type="EMBL" id="KAG8041710.1"/>
    </source>
</evidence>